<evidence type="ECO:0000313" key="8">
    <source>
        <dbReference type="Proteomes" id="UP001175000"/>
    </source>
</evidence>
<reference evidence="7" key="1">
    <citation type="submission" date="2023-06" db="EMBL/GenBank/DDBJ databases">
        <title>Genome-scale phylogeny and comparative genomics of the fungal order Sordariales.</title>
        <authorList>
            <consortium name="Lawrence Berkeley National Laboratory"/>
            <person name="Hensen N."/>
            <person name="Bonometti L."/>
            <person name="Westerberg I."/>
            <person name="Brannstrom I.O."/>
            <person name="Guillou S."/>
            <person name="Cros-Aarteil S."/>
            <person name="Calhoun S."/>
            <person name="Haridas S."/>
            <person name="Kuo A."/>
            <person name="Mondo S."/>
            <person name="Pangilinan J."/>
            <person name="Riley R."/>
            <person name="Labutti K."/>
            <person name="Andreopoulos B."/>
            <person name="Lipzen A."/>
            <person name="Chen C."/>
            <person name="Yanf M."/>
            <person name="Daum C."/>
            <person name="Ng V."/>
            <person name="Clum A."/>
            <person name="Steindorff A."/>
            <person name="Ohm R."/>
            <person name="Martin F."/>
            <person name="Silar P."/>
            <person name="Natvig D."/>
            <person name="Lalanne C."/>
            <person name="Gautier V."/>
            <person name="Ament-Velasquez S.L."/>
            <person name="Kruys A."/>
            <person name="Hutchinson M.I."/>
            <person name="Powell A.J."/>
            <person name="Barry K."/>
            <person name="Miller A.N."/>
            <person name="Grigoriev I.V."/>
            <person name="Debuchy R."/>
            <person name="Gladieux P."/>
            <person name="Thoren M.H."/>
            <person name="Johannesson H."/>
        </authorList>
    </citation>
    <scope>NUCLEOTIDE SEQUENCE</scope>
    <source>
        <strain evidence="7">CBS 606.72</strain>
    </source>
</reference>
<evidence type="ECO:0000256" key="1">
    <source>
        <dbReference type="ARBA" id="ARBA00004141"/>
    </source>
</evidence>
<evidence type="ECO:0000256" key="4">
    <source>
        <dbReference type="ARBA" id="ARBA00023136"/>
    </source>
</evidence>
<dbReference type="GO" id="GO:0016020">
    <property type="term" value="C:membrane"/>
    <property type="evidence" value="ECO:0007669"/>
    <property type="project" value="UniProtKB-SubCell"/>
</dbReference>
<dbReference type="PANTHER" id="PTHR37451:SF1">
    <property type="entry name" value="MARVEL DOMAIN-CONTAINING PROTEIN"/>
    <property type="match status" value="1"/>
</dbReference>
<feature type="transmembrane region" description="Helical" evidence="5">
    <location>
        <begin position="112"/>
        <end position="135"/>
    </location>
</feature>
<evidence type="ECO:0000259" key="6">
    <source>
        <dbReference type="Pfam" id="PF01284"/>
    </source>
</evidence>
<dbReference type="AlphaFoldDB" id="A0AA39T1G0"/>
<keyword evidence="8" id="KW-1185">Reference proteome</keyword>
<evidence type="ECO:0000256" key="5">
    <source>
        <dbReference type="SAM" id="Phobius"/>
    </source>
</evidence>
<protein>
    <submittedName>
        <fullName evidence="7">Membrane-associating domain-containing protein</fullName>
    </submittedName>
</protein>
<dbReference type="Proteomes" id="UP001175000">
    <property type="component" value="Unassembled WGS sequence"/>
</dbReference>
<accession>A0AA39T1G0</accession>
<comment type="subcellular location">
    <subcellularLocation>
        <location evidence="1">Membrane</location>
        <topology evidence="1">Multi-pass membrane protein</topology>
    </subcellularLocation>
</comment>
<name>A0AA39T1G0_9PEZI</name>
<dbReference type="InterPro" id="IPR008253">
    <property type="entry name" value="Marvel"/>
</dbReference>
<dbReference type="Pfam" id="PF01284">
    <property type="entry name" value="MARVEL"/>
    <property type="match status" value="1"/>
</dbReference>
<gene>
    <name evidence="7" type="ORF">B0T14DRAFT_440981</name>
</gene>
<sequence length="157" mass="17098">MDQLVAYVPILHIVTAVFAVIELGLTSYLVTPYNSSWADPPSAKSFMLFNAIWSLLVLAYLALTPVYFPRFFHRLVALGLEAVTLLFWFAGSIALAAGWAHPRCGGNSYCGSVNAAVAFGFFLWALFTFFAILGAREALRSRSRPTTAPAAKPYVAA</sequence>
<dbReference type="EMBL" id="JAULSU010000007">
    <property type="protein sequence ID" value="KAK0611056.1"/>
    <property type="molecule type" value="Genomic_DNA"/>
</dbReference>
<feature type="domain" description="MARVEL" evidence="6">
    <location>
        <begin position="10"/>
        <end position="133"/>
    </location>
</feature>
<organism evidence="7 8">
    <name type="scientific">Immersiella caudata</name>
    <dbReference type="NCBI Taxonomy" id="314043"/>
    <lineage>
        <taxon>Eukaryota</taxon>
        <taxon>Fungi</taxon>
        <taxon>Dikarya</taxon>
        <taxon>Ascomycota</taxon>
        <taxon>Pezizomycotina</taxon>
        <taxon>Sordariomycetes</taxon>
        <taxon>Sordariomycetidae</taxon>
        <taxon>Sordariales</taxon>
        <taxon>Lasiosphaeriaceae</taxon>
        <taxon>Immersiella</taxon>
    </lineage>
</organism>
<evidence type="ECO:0000256" key="2">
    <source>
        <dbReference type="ARBA" id="ARBA00022692"/>
    </source>
</evidence>
<keyword evidence="3 5" id="KW-1133">Transmembrane helix</keyword>
<keyword evidence="4 5" id="KW-0472">Membrane</keyword>
<evidence type="ECO:0000313" key="7">
    <source>
        <dbReference type="EMBL" id="KAK0611056.1"/>
    </source>
</evidence>
<keyword evidence="2 5" id="KW-0812">Transmembrane</keyword>
<dbReference type="PANTHER" id="PTHR37451">
    <property type="entry name" value="MARVEL DOMAIN"/>
    <property type="match status" value="1"/>
</dbReference>
<feature type="transmembrane region" description="Helical" evidence="5">
    <location>
        <begin position="7"/>
        <end position="30"/>
    </location>
</feature>
<comment type="caution">
    <text evidence="7">The sequence shown here is derived from an EMBL/GenBank/DDBJ whole genome shotgun (WGS) entry which is preliminary data.</text>
</comment>
<evidence type="ECO:0000256" key="3">
    <source>
        <dbReference type="ARBA" id="ARBA00022989"/>
    </source>
</evidence>
<feature type="transmembrane region" description="Helical" evidence="5">
    <location>
        <begin position="75"/>
        <end position="100"/>
    </location>
</feature>
<proteinExistence type="predicted"/>
<feature type="transmembrane region" description="Helical" evidence="5">
    <location>
        <begin position="50"/>
        <end position="68"/>
    </location>
</feature>